<evidence type="ECO:0000256" key="2">
    <source>
        <dbReference type="ARBA" id="ARBA00022801"/>
    </source>
</evidence>
<comment type="similarity">
    <text evidence="1">Belongs to the thioesterase PaaI family.</text>
</comment>
<dbReference type="InterPro" id="IPR003736">
    <property type="entry name" value="PAAI_dom"/>
</dbReference>
<dbReference type="Proteomes" id="UP000035009">
    <property type="component" value="Unassembled WGS sequence"/>
</dbReference>
<dbReference type="AlphaFoldDB" id="M3UZC0"/>
<dbReference type="CDD" id="cd03443">
    <property type="entry name" value="PaaI_thioesterase"/>
    <property type="match status" value="1"/>
</dbReference>
<evidence type="ECO:0000256" key="1">
    <source>
        <dbReference type="ARBA" id="ARBA00008324"/>
    </source>
</evidence>
<dbReference type="GO" id="GO:0047617">
    <property type="term" value="F:fatty acyl-CoA hydrolase activity"/>
    <property type="evidence" value="ECO:0007669"/>
    <property type="project" value="InterPro"/>
</dbReference>
<keyword evidence="2" id="KW-0378">Hydrolase</keyword>
<gene>
    <name evidence="4" type="ORF">GM1_032_00170</name>
</gene>
<dbReference type="Gene3D" id="3.10.129.10">
    <property type="entry name" value="Hotdog Thioesterase"/>
    <property type="match status" value="1"/>
</dbReference>
<dbReference type="PANTHER" id="PTHR21660">
    <property type="entry name" value="THIOESTERASE SUPERFAMILY MEMBER-RELATED"/>
    <property type="match status" value="1"/>
</dbReference>
<dbReference type="NCBIfam" id="TIGR00369">
    <property type="entry name" value="unchar_dom_1"/>
    <property type="match status" value="1"/>
</dbReference>
<dbReference type="InterPro" id="IPR029069">
    <property type="entry name" value="HotDog_dom_sf"/>
</dbReference>
<dbReference type="PANTHER" id="PTHR21660:SF1">
    <property type="entry name" value="ACYL-COENZYME A THIOESTERASE 13"/>
    <property type="match status" value="1"/>
</dbReference>
<evidence type="ECO:0000259" key="3">
    <source>
        <dbReference type="Pfam" id="PF03061"/>
    </source>
</evidence>
<feature type="domain" description="Thioesterase" evidence="3">
    <location>
        <begin position="50"/>
        <end position="118"/>
    </location>
</feature>
<protein>
    <recommendedName>
        <fullName evidence="3">Thioesterase domain-containing protein</fullName>
    </recommendedName>
</protein>
<reference evidence="4 5" key="1">
    <citation type="submission" date="2013-02" db="EMBL/GenBank/DDBJ databases">
        <title>Whole genome shotgun sequence of Gordonia malaquae NBRC 108250.</title>
        <authorList>
            <person name="Yoshida I."/>
            <person name="Hosoyama A."/>
            <person name="Tsuchikane K."/>
            <person name="Ando Y."/>
            <person name="Baba S."/>
            <person name="Ohji S."/>
            <person name="Hamada M."/>
            <person name="Tamura T."/>
            <person name="Yamazoe A."/>
            <person name="Yamazaki S."/>
            <person name="Fujita N."/>
        </authorList>
    </citation>
    <scope>NUCLEOTIDE SEQUENCE [LARGE SCALE GENOMIC DNA]</scope>
    <source>
        <strain evidence="4 5">NBRC 108250</strain>
    </source>
</reference>
<keyword evidence="5" id="KW-1185">Reference proteome</keyword>
<evidence type="ECO:0000313" key="4">
    <source>
        <dbReference type="EMBL" id="GAC81317.1"/>
    </source>
</evidence>
<dbReference type="Pfam" id="PF03061">
    <property type="entry name" value="4HBT"/>
    <property type="match status" value="1"/>
</dbReference>
<dbReference type="eggNOG" id="COG2050">
    <property type="taxonomic scope" value="Bacteria"/>
</dbReference>
<dbReference type="STRING" id="410332.SAMN04488550_1232"/>
<dbReference type="EMBL" id="BAOP01000032">
    <property type="protein sequence ID" value="GAC81317.1"/>
    <property type="molecule type" value="Genomic_DNA"/>
</dbReference>
<dbReference type="InterPro" id="IPR006683">
    <property type="entry name" value="Thioestr_dom"/>
</dbReference>
<dbReference type="RefSeq" id="WP_008380975.1">
    <property type="nucleotide sequence ID" value="NZ_BAOP01000032.1"/>
</dbReference>
<dbReference type="SUPFAM" id="SSF54637">
    <property type="entry name" value="Thioesterase/thiol ester dehydrase-isomerase"/>
    <property type="match status" value="1"/>
</dbReference>
<evidence type="ECO:0000313" key="5">
    <source>
        <dbReference type="Proteomes" id="UP000035009"/>
    </source>
</evidence>
<name>M3UZC0_GORML</name>
<accession>M3UZC0</accession>
<dbReference type="InterPro" id="IPR039298">
    <property type="entry name" value="ACOT13"/>
</dbReference>
<sequence length="144" mass="14927">MSSTNIGLTSAAQVLASQPFNNLVGATIERFEGGEAILELEIRDCHRQQYGVVHGGVLAYLVDNALTFACGTVLGADIITEGMSVTYSTTARVGRLRATATVVEQGRSGASATVVIHNVMPDGTERQCAVGQGSAVVTRGGRSS</sequence>
<proteinExistence type="inferred from homology"/>
<organism evidence="4 5">
    <name type="scientific">Gordonia malaquae NBRC 108250</name>
    <dbReference type="NCBI Taxonomy" id="1223542"/>
    <lineage>
        <taxon>Bacteria</taxon>
        <taxon>Bacillati</taxon>
        <taxon>Actinomycetota</taxon>
        <taxon>Actinomycetes</taxon>
        <taxon>Mycobacteriales</taxon>
        <taxon>Gordoniaceae</taxon>
        <taxon>Gordonia</taxon>
    </lineage>
</organism>
<dbReference type="OrthoDB" id="8525891at2"/>
<comment type="caution">
    <text evidence="4">The sequence shown here is derived from an EMBL/GenBank/DDBJ whole genome shotgun (WGS) entry which is preliminary data.</text>
</comment>